<evidence type="ECO:0000259" key="1">
    <source>
        <dbReference type="Pfam" id="PF01370"/>
    </source>
</evidence>
<dbReference type="EMBL" id="JBHSMP010000017">
    <property type="protein sequence ID" value="MFC5430196.1"/>
    <property type="molecule type" value="Genomic_DNA"/>
</dbReference>
<dbReference type="PANTHER" id="PTHR43245:SF58">
    <property type="entry name" value="BLL5923 PROTEIN"/>
    <property type="match status" value="1"/>
</dbReference>
<dbReference type="InterPro" id="IPR050177">
    <property type="entry name" value="Lipid_A_modif_metabolic_enz"/>
</dbReference>
<dbReference type="InterPro" id="IPR001509">
    <property type="entry name" value="Epimerase_deHydtase"/>
</dbReference>
<keyword evidence="3" id="KW-1185">Reference proteome</keyword>
<dbReference type="Pfam" id="PF01370">
    <property type="entry name" value="Epimerase"/>
    <property type="match status" value="1"/>
</dbReference>
<organism evidence="2 3">
    <name type="scientific">Paraburkholderia denitrificans</name>
    <dbReference type="NCBI Taxonomy" id="694025"/>
    <lineage>
        <taxon>Bacteria</taxon>
        <taxon>Pseudomonadati</taxon>
        <taxon>Pseudomonadota</taxon>
        <taxon>Betaproteobacteria</taxon>
        <taxon>Burkholderiales</taxon>
        <taxon>Burkholderiaceae</taxon>
        <taxon>Paraburkholderia</taxon>
    </lineage>
</organism>
<dbReference type="RefSeq" id="WP_377712437.1">
    <property type="nucleotide sequence ID" value="NZ_JBHSMP010000017.1"/>
</dbReference>
<comment type="caution">
    <text evidence="2">The sequence shown here is derived from an EMBL/GenBank/DDBJ whole genome shotgun (WGS) entry which is preliminary data.</text>
</comment>
<accession>A0ABW0JAS5</accession>
<sequence>MNRVLVSGANGFVGRALCHALMGQGHAVTGLVRHAGGCAEGVREWVQPSPDFIGLDGAWPDSLQVDTVVHLAGRVHVMQDRAADPLSAFRATNVDGALRVAQAAHRSGAVRFVFVSSIKALGEADPGRALREDDPPRPQDPYGRSKLEAEQALVRFGETSGLDVVIVRPPLVYGPGVRANFLQLMNAIAKGWPLPLGAIPARRSLVYVGNLADALLRCATDPRAAHGRFHVADGDDPSVTELARALGRHLQKPARLVPMPTGLLRAAGRLTGRSPQVERLVGDLRVDISLIRTVLGWQPPYSVDDGLAATASWYRSTHLDNFTDA</sequence>
<dbReference type="PANTHER" id="PTHR43245">
    <property type="entry name" value="BIFUNCTIONAL POLYMYXIN RESISTANCE PROTEIN ARNA"/>
    <property type="match status" value="1"/>
</dbReference>
<dbReference type="Gene3D" id="3.40.50.720">
    <property type="entry name" value="NAD(P)-binding Rossmann-like Domain"/>
    <property type="match status" value="1"/>
</dbReference>
<dbReference type="CDD" id="cd05232">
    <property type="entry name" value="UDP_G4E_4_SDR_e"/>
    <property type="match status" value="1"/>
</dbReference>
<reference evidence="3" key="1">
    <citation type="journal article" date="2019" name="Int. J. Syst. Evol. Microbiol.">
        <title>The Global Catalogue of Microorganisms (GCM) 10K type strain sequencing project: providing services to taxonomists for standard genome sequencing and annotation.</title>
        <authorList>
            <consortium name="The Broad Institute Genomics Platform"/>
            <consortium name="The Broad Institute Genome Sequencing Center for Infectious Disease"/>
            <person name="Wu L."/>
            <person name="Ma J."/>
        </authorList>
    </citation>
    <scope>NUCLEOTIDE SEQUENCE [LARGE SCALE GENOMIC DNA]</scope>
    <source>
        <strain evidence="3">CCUG 56042</strain>
    </source>
</reference>
<evidence type="ECO:0000313" key="2">
    <source>
        <dbReference type="EMBL" id="MFC5430196.1"/>
    </source>
</evidence>
<dbReference type="Proteomes" id="UP001596103">
    <property type="component" value="Unassembled WGS sequence"/>
</dbReference>
<feature type="domain" description="NAD-dependent epimerase/dehydratase" evidence="1">
    <location>
        <begin position="4"/>
        <end position="226"/>
    </location>
</feature>
<proteinExistence type="predicted"/>
<dbReference type="InterPro" id="IPR036291">
    <property type="entry name" value="NAD(P)-bd_dom_sf"/>
</dbReference>
<protein>
    <submittedName>
        <fullName evidence="2">UDP-glucose 4-epimerase family protein</fullName>
    </submittedName>
</protein>
<evidence type="ECO:0000313" key="3">
    <source>
        <dbReference type="Proteomes" id="UP001596103"/>
    </source>
</evidence>
<name>A0ABW0JAS5_9BURK</name>
<dbReference type="SUPFAM" id="SSF51735">
    <property type="entry name" value="NAD(P)-binding Rossmann-fold domains"/>
    <property type="match status" value="1"/>
</dbReference>
<gene>
    <name evidence="2" type="ORF">ACFPTO_15505</name>
</gene>